<keyword evidence="6 15" id="KW-0378">Hydrolase</keyword>
<comment type="caution">
    <text evidence="15">The sequence shown here is derived from an EMBL/GenBank/DDBJ whole genome shotgun (WGS) entry which is preliminary data.</text>
</comment>
<evidence type="ECO:0000259" key="14">
    <source>
        <dbReference type="PROSITE" id="PS51217"/>
    </source>
</evidence>
<dbReference type="EC" id="3.6.4.12" evidence="15"/>
<keyword evidence="4" id="KW-0547">Nucleotide-binding</keyword>
<keyword evidence="16" id="KW-1185">Reference proteome</keyword>
<proteinExistence type="predicted"/>
<evidence type="ECO:0000313" key="15">
    <source>
        <dbReference type="EMBL" id="MFD2116133.1"/>
    </source>
</evidence>
<accession>A0ABW4YKC9</accession>
<dbReference type="PROSITE" id="PS51217">
    <property type="entry name" value="UVRD_HELICASE_CTER"/>
    <property type="match status" value="1"/>
</dbReference>
<dbReference type="PANTHER" id="PTHR30591:SF1">
    <property type="entry name" value="RECBCD ENZYME SUBUNIT RECC"/>
    <property type="match status" value="1"/>
</dbReference>
<feature type="domain" description="UvrD-like helicase C-terminal" evidence="14">
    <location>
        <begin position="292"/>
        <end position="599"/>
    </location>
</feature>
<keyword evidence="7 15" id="KW-0347">Helicase</keyword>
<sequence length="1172" mass="133798">MAIQFVIGRSGSGKTTYCLDQMSKKLQLSPLGAPLIALVPEQATFQTEQRLLNYSNLPGMIRAQALSFRRLAFRIMQEVGDIALTPINDTGKSMLLFKIMQQQMDELRLFSHARQQPGFMERVVELLTEWKRYGIDETVVRNFIPSSTEGQHEEESTWLLQHKLHDLALIYEQMELLLAEQFLDAEDYLMKLTTQLEQTTFLNDAEVWVDGFHGFTPAEYDALGAIMGTASTVTIALTLDQVYDEDEQVHELNLFYPTAQTYLQIMKLARQLNIEILPTVYLHDVEKTSIRMQYSPALTHLEQYFGRISPPVVYDGKNDQTAISLSVAVNRRAEVEAVARHMTQYVQQNNVAWNNCAVMLRNSAVYLDHIEQIFTQHNIPYFVDQKEKAIFHPVITFIKSALEVVVYGWQHEALFRCIKTDLLFRTEERLPRIWYDLLENYVLATGINGWKWNSDAMWRRAAATQITEIEHPIYREQSEQLDRFQMIMAARQSVLDRLVPFGERLERAKTIKEMCVAIYQLLDDCGIADQLQQMEDEEMLRGNVRTARSHGQLWNNIIDLLDQLVVLSGDEQVDAELLLGMIEVGLDSLQLASVPPQLDQVLIGSMERTRSSELHAIYILGANDGVMPMRQTEDGVLSEVEREQLAAGGIVLAPGALRRMLDERFVIYTALTSASSFVYLSWTMADDDGKGLLPSEIIRQIRKLFPQLPTNYIAADPGAAPSLAEQKNYIAHPQAAMTYLISMLQQWLQGNDIDDIWWHLYNWYVVRPEWNDRLSLLLRSLTYRNEEQAIAISTAEKLYGEHLRTSVSRMERFVTCPFQHFAIHGLKLKEREQFKLAAPDIGQLFHDSLSKLVDAFGDELGNASKQQLEQAVEEIVDQAAGFMQSQILQSSSRYRYITKKLKKIIVETATILGEHSRRSIFKPIATELDFGSDGQLPALELTLSTGKKISIVGRIDRVDGAETEDGIVLRIIDYKSSATELQLNDVAFGLSLQLLTYLDVLIEHGQQWLGKQVHPAGVLYFHVHHPVLSLSGKPTPNVVQNQRLKRYKTRGLVSADVDIVKMMDNELESGYSDLLPVAIKKDETFYSNSSVASKEQWQLLSKKVRQHIIQIGDAIQQGEIDIQPYRSGLKTACEYCSYRPVCQFDPLIAGNSYRRLEKQADQLLWEVWKEEL</sequence>
<evidence type="ECO:0000256" key="13">
    <source>
        <dbReference type="ARBA" id="ARBA00023204"/>
    </source>
</evidence>
<reference evidence="16" key="1">
    <citation type="journal article" date="2019" name="Int. J. Syst. Evol. Microbiol.">
        <title>The Global Catalogue of Microorganisms (GCM) 10K type strain sequencing project: providing services to taxonomists for standard genome sequencing and annotation.</title>
        <authorList>
            <consortium name="The Broad Institute Genomics Platform"/>
            <consortium name="The Broad Institute Genome Sequencing Center for Infectious Disease"/>
            <person name="Wu L."/>
            <person name="Ma J."/>
        </authorList>
    </citation>
    <scope>NUCLEOTIDE SEQUENCE [LARGE SCALE GENOMIC DNA]</scope>
    <source>
        <strain evidence="16">GH52</strain>
    </source>
</reference>
<evidence type="ECO:0000256" key="1">
    <source>
        <dbReference type="ARBA" id="ARBA00022485"/>
    </source>
</evidence>
<dbReference type="Pfam" id="PF12705">
    <property type="entry name" value="PDDEXK_1"/>
    <property type="match status" value="1"/>
</dbReference>
<evidence type="ECO:0000256" key="3">
    <source>
        <dbReference type="ARBA" id="ARBA00022723"/>
    </source>
</evidence>
<dbReference type="EMBL" id="JBHUHO010000029">
    <property type="protein sequence ID" value="MFD2116133.1"/>
    <property type="molecule type" value="Genomic_DNA"/>
</dbReference>
<dbReference type="InterPro" id="IPR049035">
    <property type="entry name" value="ADDB_N"/>
</dbReference>
<dbReference type="Gene3D" id="3.40.50.300">
    <property type="entry name" value="P-loop containing nucleotide triphosphate hydrolases"/>
    <property type="match status" value="4"/>
</dbReference>
<keyword evidence="9" id="KW-0067">ATP-binding</keyword>
<keyword evidence="5" id="KW-0227">DNA damage</keyword>
<keyword evidence="8" id="KW-0269">Exonuclease</keyword>
<keyword evidence="1" id="KW-0004">4Fe-4S</keyword>
<dbReference type="Pfam" id="PF21445">
    <property type="entry name" value="ADDB_N"/>
    <property type="match status" value="1"/>
</dbReference>
<evidence type="ECO:0000256" key="2">
    <source>
        <dbReference type="ARBA" id="ARBA00022722"/>
    </source>
</evidence>
<evidence type="ECO:0000256" key="7">
    <source>
        <dbReference type="ARBA" id="ARBA00022806"/>
    </source>
</evidence>
<keyword evidence="11" id="KW-0411">Iron-sulfur</keyword>
<evidence type="ECO:0000256" key="9">
    <source>
        <dbReference type="ARBA" id="ARBA00022840"/>
    </source>
</evidence>
<dbReference type="Gene3D" id="6.10.140.1030">
    <property type="match status" value="1"/>
</dbReference>
<keyword evidence="3" id="KW-0479">Metal-binding</keyword>
<evidence type="ECO:0000256" key="10">
    <source>
        <dbReference type="ARBA" id="ARBA00023004"/>
    </source>
</evidence>
<dbReference type="PANTHER" id="PTHR30591">
    <property type="entry name" value="RECBCD ENZYME SUBUNIT RECC"/>
    <property type="match status" value="1"/>
</dbReference>
<dbReference type="InterPro" id="IPR014017">
    <property type="entry name" value="DNA_helicase_UvrD-like_C"/>
</dbReference>
<evidence type="ECO:0000313" key="16">
    <source>
        <dbReference type="Proteomes" id="UP001597362"/>
    </source>
</evidence>
<protein>
    <submittedName>
        <fullName evidence="15">Helicase-exonuclease AddAB subunit AddB</fullName>
        <ecNumber evidence="15">3.1.-.-</ecNumber>
        <ecNumber evidence="15">3.6.4.12</ecNumber>
    </submittedName>
</protein>
<dbReference type="SUPFAM" id="SSF52540">
    <property type="entry name" value="P-loop containing nucleoside triphosphate hydrolases"/>
    <property type="match status" value="1"/>
</dbReference>
<keyword evidence="13" id="KW-0234">DNA repair</keyword>
<dbReference type="NCBIfam" id="TIGR02773">
    <property type="entry name" value="addB_Gpos"/>
    <property type="match status" value="1"/>
</dbReference>
<evidence type="ECO:0000256" key="12">
    <source>
        <dbReference type="ARBA" id="ARBA00023125"/>
    </source>
</evidence>
<organism evidence="15 16">
    <name type="scientific">Paenibacillus yanchengensis</name>
    <dbReference type="NCBI Taxonomy" id="2035833"/>
    <lineage>
        <taxon>Bacteria</taxon>
        <taxon>Bacillati</taxon>
        <taxon>Bacillota</taxon>
        <taxon>Bacilli</taxon>
        <taxon>Bacillales</taxon>
        <taxon>Paenibacillaceae</taxon>
        <taxon>Paenibacillus</taxon>
    </lineage>
</organism>
<dbReference type="EC" id="3.1.-.-" evidence="15"/>
<keyword evidence="10" id="KW-0408">Iron</keyword>
<dbReference type="GO" id="GO:0003678">
    <property type="term" value="F:DNA helicase activity"/>
    <property type="evidence" value="ECO:0007669"/>
    <property type="project" value="UniProtKB-EC"/>
</dbReference>
<evidence type="ECO:0000256" key="5">
    <source>
        <dbReference type="ARBA" id="ARBA00022763"/>
    </source>
</evidence>
<evidence type="ECO:0000256" key="8">
    <source>
        <dbReference type="ARBA" id="ARBA00022839"/>
    </source>
</evidence>
<dbReference type="Gene3D" id="3.90.320.10">
    <property type="match status" value="1"/>
</dbReference>
<name>A0ABW4YKC9_9BACL</name>
<dbReference type="InterPro" id="IPR027417">
    <property type="entry name" value="P-loop_NTPase"/>
</dbReference>
<evidence type="ECO:0000256" key="11">
    <source>
        <dbReference type="ARBA" id="ARBA00023014"/>
    </source>
</evidence>
<keyword evidence="2" id="KW-0540">Nuclease</keyword>
<dbReference type="InterPro" id="IPR014140">
    <property type="entry name" value="DNA_helicase_suAddB"/>
</dbReference>
<dbReference type="Proteomes" id="UP001597362">
    <property type="component" value="Unassembled WGS sequence"/>
</dbReference>
<dbReference type="RefSeq" id="WP_377771979.1">
    <property type="nucleotide sequence ID" value="NZ_JBHUHO010000029.1"/>
</dbReference>
<dbReference type="InterPro" id="IPR038726">
    <property type="entry name" value="PDDEXK_AddAB-type"/>
</dbReference>
<gene>
    <name evidence="15" type="primary">addB</name>
    <name evidence="15" type="ORF">ACFSJH_10395</name>
</gene>
<dbReference type="InterPro" id="IPR011604">
    <property type="entry name" value="PDDEXK-like_dom_sf"/>
</dbReference>
<keyword evidence="12" id="KW-0238">DNA-binding</keyword>
<evidence type="ECO:0000256" key="6">
    <source>
        <dbReference type="ARBA" id="ARBA00022801"/>
    </source>
</evidence>
<dbReference type="GO" id="GO:0016787">
    <property type="term" value="F:hydrolase activity"/>
    <property type="evidence" value="ECO:0007669"/>
    <property type="project" value="UniProtKB-KW"/>
</dbReference>
<evidence type="ECO:0000256" key="4">
    <source>
        <dbReference type="ARBA" id="ARBA00022741"/>
    </source>
</evidence>